<sequence>MSISTYESRSEYVEARGFDVINLRILSIALLVYALGLTALVLILSPEQKQTVFSERGPFEMLSIPLWLMLAAWCFDFAHEIRKPLVVCGLLALFAAAREADWHKAFTADSVFKSNYYFDSPAPLAEKVPAGMVALFAFALIFHGLYLGIRFLRSGNALQHQWMQTLVLGTVTVFASKILDRMISWANDWFGLEITGLLGRFIGAYEEGFEMSLPIIFGIALIQYRRAAMATRSRRAAVLNA</sequence>
<proteinExistence type="predicted"/>
<protein>
    <submittedName>
        <fullName evidence="2">Uncharacterized protein</fullName>
    </submittedName>
</protein>
<dbReference type="EMBL" id="JAVRIC010000001">
    <property type="protein sequence ID" value="MDT0495802.1"/>
    <property type="molecule type" value="Genomic_DNA"/>
</dbReference>
<keyword evidence="3" id="KW-1185">Reference proteome</keyword>
<comment type="caution">
    <text evidence="2">The sequence shown here is derived from an EMBL/GenBank/DDBJ whole genome shotgun (WGS) entry which is preliminary data.</text>
</comment>
<feature type="transmembrane region" description="Helical" evidence="1">
    <location>
        <begin position="21"/>
        <end position="45"/>
    </location>
</feature>
<dbReference type="RefSeq" id="WP_311363196.1">
    <property type="nucleotide sequence ID" value="NZ_JAVRIC010000001.1"/>
</dbReference>
<gene>
    <name evidence="2" type="ORF">RM530_00260</name>
</gene>
<feature type="transmembrane region" description="Helical" evidence="1">
    <location>
        <begin position="161"/>
        <end position="179"/>
    </location>
</feature>
<dbReference type="Proteomes" id="UP001254608">
    <property type="component" value="Unassembled WGS sequence"/>
</dbReference>
<reference evidence="2 3" key="1">
    <citation type="submission" date="2023-09" db="EMBL/GenBank/DDBJ databases">
        <authorList>
            <person name="Rey-Velasco X."/>
        </authorList>
    </citation>
    <scope>NUCLEOTIDE SEQUENCE [LARGE SCALE GENOMIC DNA]</scope>
    <source>
        <strain evidence="2 3">W345</strain>
    </source>
</reference>
<feature type="transmembrane region" description="Helical" evidence="1">
    <location>
        <begin position="130"/>
        <end position="149"/>
    </location>
</feature>
<keyword evidence="1" id="KW-1133">Transmembrane helix</keyword>
<evidence type="ECO:0000313" key="2">
    <source>
        <dbReference type="EMBL" id="MDT0495802.1"/>
    </source>
</evidence>
<organism evidence="2 3">
    <name type="scientific">Banduia mediterranea</name>
    <dbReference type="NCBI Taxonomy" id="3075609"/>
    <lineage>
        <taxon>Bacteria</taxon>
        <taxon>Pseudomonadati</taxon>
        <taxon>Pseudomonadota</taxon>
        <taxon>Gammaproteobacteria</taxon>
        <taxon>Nevskiales</taxon>
        <taxon>Algiphilaceae</taxon>
        <taxon>Banduia</taxon>
    </lineage>
</organism>
<keyword evidence="1" id="KW-0812">Transmembrane</keyword>
<evidence type="ECO:0000256" key="1">
    <source>
        <dbReference type="SAM" id="Phobius"/>
    </source>
</evidence>
<name>A0ABU2WD53_9GAMM</name>
<evidence type="ECO:0000313" key="3">
    <source>
        <dbReference type="Proteomes" id="UP001254608"/>
    </source>
</evidence>
<accession>A0ABU2WD53</accession>
<keyword evidence="1" id="KW-0472">Membrane</keyword>